<keyword evidence="3" id="KW-1185">Reference proteome</keyword>
<comment type="caution">
    <text evidence="2">The sequence shown here is derived from an EMBL/GenBank/DDBJ whole genome shotgun (WGS) entry which is preliminary data.</text>
</comment>
<accession>A0A4C1V8P0</accession>
<name>A0A4C1V8P0_EUMVA</name>
<organism evidence="2 3">
    <name type="scientific">Eumeta variegata</name>
    <name type="common">Bagworm moth</name>
    <name type="synonym">Eumeta japonica</name>
    <dbReference type="NCBI Taxonomy" id="151549"/>
    <lineage>
        <taxon>Eukaryota</taxon>
        <taxon>Metazoa</taxon>
        <taxon>Ecdysozoa</taxon>
        <taxon>Arthropoda</taxon>
        <taxon>Hexapoda</taxon>
        <taxon>Insecta</taxon>
        <taxon>Pterygota</taxon>
        <taxon>Neoptera</taxon>
        <taxon>Endopterygota</taxon>
        <taxon>Lepidoptera</taxon>
        <taxon>Glossata</taxon>
        <taxon>Ditrysia</taxon>
        <taxon>Tineoidea</taxon>
        <taxon>Psychidae</taxon>
        <taxon>Oiketicinae</taxon>
        <taxon>Eumeta</taxon>
    </lineage>
</organism>
<dbReference type="EMBL" id="BGZK01000298">
    <property type="protein sequence ID" value="GBP35069.1"/>
    <property type="molecule type" value="Genomic_DNA"/>
</dbReference>
<evidence type="ECO:0000313" key="3">
    <source>
        <dbReference type="Proteomes" id="UP000299102"/>
    </source>
</evidence>
<protein>
    <submittedName>
        <fullName evidence="2">Uncharacterized protein</fullName>
    </submittedName>
</protein>
<sequence length="276" mass="31574">MEYQSDSSTMIGYNITRFHPLEGLDDAETIYPVFSPLKFRSQFGDFGAHHHLEDRHHYINIFSKCGRRDPGVERSKFKRRHTVVSLNCSCDAILCGNFFHGFILDAGVGRNSSPLAALVLEQAGLPPASLVLSQSLIKLGPNVSRRAVARDNLQLRVRIAGNGDTSQEYLVWGFYDYSKEEPNLKLDSKPKVRGVRHQSRNQEQNFYREQNRERDCIKWRCKVSPEPSRMGGCGWVRRVVRGHFSTSRRLTQRSRGRGKDKCSALGPPRSARRRRL</sequence>
<gene>
    <name evidence="2" type="ORF">EVAR_75272_1</name>
</gene>
<dbReference type="AlphaFoldDB" id="A0A4C1V8P0"/>
<reference evidence="2 3" key="1">
    <citation type="journal article" date="2019" name="Commun. Biol.">
        <title>The bagworm genome reveals a unique fibroin gene that provides high tensile strength.</title>
        <authorList>
            <person name="Kono N."/>
            <person name="Nakamura H."/>
            <person name="Ohtoshi R."/>
            <person name="Tomita M."/>
            <person name="Numata K."/>
            <person name="Arakawa K."/>
        </authorList>
    </citation>
    <scope>NUCLEOTIDE SEQUENCE [LARGE SCALE GENOMIC DNA]</scope>
</reference>
<feature type="region of interest" description="Disordered" evidence="1">
    <location>
        <begin position="246"/>
        <end position="276"/>
    </location>
</feature>
<evidence type="ECO:0000313" key="2">
    <source>
        <dbReference type="EMBL" id="GBP35069.1"/>
    </source>
</evidence>
<proteinExistence type="predicted"/>
<dbReference type="Proteomes" id="UP000299102">
    <property type="component" value="Unassembled WGS sequence"/>
</dbReference>
<evidence type="ECO:0000256" key="1">
    <source>
        <dbReference type="SAM" id="MobiDB-lite"/>
    </source>
</evidence>